<dbReference type="SUPFAM" id="SSF51197">
    <property type="entry name" value="Clavaminate synthase-like"/>
    <property type="match status" value="1"/>
</dbReference>
<dbReference type="SMART" id="SM00558">
    <property type="entry name" value="JmjC"/>
    <property type="match status" value="1"/>
</dbReference>
<organism evidence="5 6">
    <name type="scientific">Burkholderia pyrrocinia</name>
    <name type="common">Pseudomonas pyrrocinia</name>
    <dbReference type="NCBI Taxonomy" id="60550"/>
    <lineage>
        <taxon>Bacteria</taxon>
        <taxon>Pseudomonadati</taxon>
        <taxon>Pseudomonadota</taxon>
        <taxon>Betaproteobacteria</taxon>
        <taxon>Burkholderiales</taxon>
        <taxon>Burkholderiaceae</taxon>
        <taxon>Burkholderia</taxon>
        <taxon>Burkholderia cepacia complex</taxon>
    </lineage>
</organism>
<reference evidence="5 6" key="1">
    <citation type="journal article" date="2018" name="ISME J.">
        <title>Involvement of Burkholderiaceae and sulfurous volatiles in disease-suppressive soils.</title>
        <authorList>
            <person name="Carrion V.J."/>
            <person name="Cordovez V."/>
            <person name="Tyc O."/>
            <person name="Etalo D.W."/>
            <person name="de Bruijn I."/>
            <person name="de Jager V.C."/>
            <person name="Medema M.H."/>
            <person name="Eberl L."/>
            <person name="Raaijmakers J.M."/>
        </authorList>
    </citation>
    <scope>NUCLEOTIDE SEQUENCE [LARGE SCALE GENOMIC DNA]</scope>
    <source>
        <strain evidence="6">mHSR5</strain>
    </source>
</reference>
<keyword evidence="2" id="KW-0479">Metal-binding</keyword>
<comment type="cofactor">
    <cofactor evidence="1">
        <name>Fe(2+)</name>
        <dbReference type="ChEBI" id="CHEBI:29033"/>
    </cofactor>
</comment>
<dbReference type="AlphaFoldDB" id="A0A2Z5N4G0"/>
<dbReference type="Pfam" id="PF08007">
    <property type="entry name" value="JmjC_2"/>
    <property type="match status" value="1"/>
</dbReference>
<dbReference type="EMBL" id="CP024903">
    <property type="protein sequence ID" value="AXF24435.1"/>
    <property type="molecule type" value="Genomic_DNA"/>
</dbReference>
<evidence type="ECO:0000259" key="4">
    <source>
        <dbReference type="PROSITE" id="PS51184"/>
    </source>
</evidence>
<sequence length="396" mass="46048">MLQRTCRAEIDFIKMKINFKIKADEFKQKYQERLPFIIKGAVDTSSVHWADINDIISRCDPQSEHFRVSFPSGNVDKEKYVHTYFHVGDVRRKLNRPALYGFLRQGGTLVANHIYDEPKFNDYAKDVAQFTGRQTVTSAYVAFGKTDSYREHWDSRDVFAVQLKGRKRWIVYSPSFEAPLYMHQSKYIEHKYPCPDEPYLDFVLEEGDVFYIPRGWWHNVTPLGEPTVHLAIGTFPAFGIDYAKWVFRKLPECIHARMALENYAQDKETIRLLAEVISERMNDPVCYREFMESHVADQILETRLNLETLGNASVNALECDAQLRLNVLRSDLSDDYLVTSNGKVWFQDDLQPLKDFLVTNPQVNVSQIEEKFPDRTRAELSEALYSLAMNGTIEII</sequence>
<accession>A0A2Z5N4G0</accession>
<evidence type="ECO:0000256" key="3">
    <source>
        <dbReference type="ARBA" id="ARBA00023004"/>
    </source>
</evidence>
<dbReference type="GO" id="GO:0046872">
    <property type="term" value="F:metal ion binding"/>
    <property type="evidence" value="ECO:0007669"/>
    <property type="project" value="UniProtKB-KW"/>
</dbReference>
<dbReference type="PANTHER" id="PTHR13096">
    <property type="entry name" value="MINA53 MYC INDUCED NUCLEAR ANTIGEN"/>
    <property type="match status" value="1"/>
</dbReference>
<dbReference type="InterPro" id="IPR039994">
    <property type="entry name" value="NO66-like"/>
</dbReference>
<evidence type="ECO:0000313" key="5">
    <source>
        <dbReference type="EMBL" id="AXF24435.1"/>
    </source>
</evidence>
<proteinExistence type="predicted"/>
<keyword evidence="3" id="KW-0408">Iron</keyword>
<dbReference type="Proteomes" id="UP000253104">
    <property type="component" value="Chromosome mHSR5_B"/>
</dbReference>
<dbReference type="Gene3D" id="2.60.120.650">
    <property type="entry name" value="Cupin"/>
    <property type="match status" value="1"/>
</dbReference>
<evidence type="ECO:0000256" key="1">
    <source>
        <dbReference type="ARBA" id="ARBA00001954"/>
    </source>
</evidence>
<protein>
    <submittedName>
        <fullName evidence="5">Cupin</fullName>
    </submittedName>
</protein>
<dbReference type="InterPro" id="IPR003347">
    <property type="entry name" value="JmjC_dom"/>
</dbReference>
<dbReference type="OrthoDB" id="479699at2"/>
<evidence type="ECO:0000256" key="2">
    <source>
        <dbReference type="ARBA" id="ARBA00022723"/>
    </source>
</evidence>
<dbReference type="PANTHER" id="PTHR13096:SF8">
    <property type="entry name" value="RIBOSOMAL OXYGENASE 1"/>
    <property type="match status" value="1"/>
</dbReference>
<dbReference type="PROSITE" id="PS51184">
    <property type="entry name" value="JMJC"/>
    <property type="match status" value="1"/>
</dbReference>
<name>A0A2Z5N4G0_BURPY</name>
<feature type="domain" description="JmjC" evidence="4">
    <location>
        <begin position="106"/>
        <end position="251"/>
    </location>
</feature>
<evidence type="ECO:0000313" key="6">
    <source>
        <dbReference type="Proteomes" id="UP000253104"/>
    </source>
</evidence>
<gene>
    <name evidence="5" type="ORF">CUJ89_29510</name>
</gene>